<dbReference type="HOGENOM" id="CLU_2606045_0_0_1"/>
<dbReference type="GeneID" id="27333175"/>
<dbReference type="EMBL" id="KN847495">
    <property type="protein sequence ID" value="KIW16041.1"/>
    <property type="molecule type" value="Genomic_DNA"/>
</dbReference>
<organism evidence="2 3">
    <name type="scientific">Exophiala spinifera</name>
    <dbReference type="NCBI Taxonomy" id="91928"/>
    <lineage>
        <taxon>Eukaryota</taxon>
        <taxon>Fungi</taxon>
        <taxon>Dikarya</taxon>
        <taxon>Ascomycota</taxon>
        <taxon>Pezizomycotina</taxon>
        <taxon>Eurotiomycetes</taxon>
        <taxon>Chaetothyriomycetidae</taxon>
        <taxon>Chaetothyriales</taxon>
        <taxon>Herpotrichiellaceae</taxon>
        <taxon>Exophiala</taxon>
    </lineage>
</organism>
<feature type="region of interest" description="Disordered" evidence="1">
    <location>
        <begin position="50"/>
        <end position="79"/>
    </location>
</feature>
<dbReference type="Proteomes" id="UP000053328">
    <property type="component" value="Unassembled WGS sequence"/>
</dbReference>
<keyword evidence="3" id="KW-1185">Reference proteome</keyword>
<dbReference type="AlphaFoldDB" id="A0A0D1YM25"/>
<dbReference type="RefSeq" id="XP_016236257.1">
    <property type="nucleotide sequence ID" value="XM_016380430.1"/>
</dbReference>
<dbReference type="STRING" id="91928.A0A0D1YM25"/>
<evidence type="ECO:0000256" key="1">
    <source>
        <dbReference type="SAM" id="MobiDB-lite"/>
    </source>
</evidence>
<feature type="compositionally biased region" description="Polar residues" evidence="1">
    <location>
        <begin position="50"/>
        <end position="60"/>
    </location>
</feature>
<sequence length="79" mass="9279">MADSSPSTPPRRRRLTRDQRRDILLMRRLGYTYQYIAEFLKISQRAVQYTCQSGQASPQHRNAGRRPRPSKEGTDSRKE</sequence>
<feature type="compositionally biased region" description="Basic and acidic residues" evidence="1">
    <location>
        <begin position="69"/>
        <end position="79"/>
    </location>
</feature>
<evidence type="ECO:0008006" key="4">
    <source>
        <dbReference type="Google" id="ProtNLM"/>
    </source>
</evidence>
<dbReference type="Gene3D" id="1.10.10.60">
    <property type="entry name" value="Homeodomain-like"/>
    <property type="match status" value="1"/>
</dbReference>
<accession>A0A0D1YM25</accession>
<evidence type="ECO:0000313" key="3">
    <source>
        <dbReference type="Proteomes" id="UP000053328"/>
    </source>
</evidence>
<evidence type="ECO:0000313" key="2">
    <source>
        <dbReference type="EMBL" id="KIW16041.1"/>
    </source>
</evidence>
<name>A0A0D1YM25_9EURO</name>
<gene>
    <name evidence="2" type="ORF">PV08_06092</name>
</gene>
<dbReference type="VEuPathDB" id="FungiDB:PV08_06092"/>
<reference evidence="2 3" key="1">
    <citation type="submission" date="2015-01" db="EMBL/GenBank/DDBJ databases">
        <title>The Genome Sequence of Exophiala spinifera CBS89968.</title>
        <authorList>
            <consortium name="The Broad Institute Genomics Platform"/>
            <person name="Cuomo C."/>
            <person name="de Hoog S."/>
            <person name="Gorbushina A."/>
            <person name="Stielow B."/>
            <person name="Teixiera M."/>
            <person name="Abouelleil A."/>
            <person name="Chapman S.B."/>
            <person name="Priest M."/>
            <person name="Young S.K."/>
            <person name="Wortman J."/>
            <person name="Nusbaum C."/>
            <person name="Birren B."/>
        </authorList>
    </citation>
    <scope>NUCLEOTIDE SEQUENCE [LARGE SCALE GENOMIC DNA]</scope>
    <source>
        <strain evidence="2 3">CBS 89968</strain>
    </source>
</reference>
<protein>
    <recommendedName>
        <fullName evidence="4">Transposase IS30-like HTH domain-containing protein</fullName>
    </recommendedName>
</protein>
<proteinExistence type="predicted"/>
<dbReference type="OrthoDB" id="2117591at2759"/>